<dbReference type="Pfam" id="PF00550">
    <property type="entry name" value="PP-binding"/>
    <property type="match status" value="1"/>
</dbReference>
<dbReference type="Gene3D" id="3.40.50.12780">
    <property type="entry name" value="N-terminal domain of ligase-like"/>
    <property type="match status" value="1"/>
</dbReference>
<dbReference type="PROSITE" id="PS00012">
    <property type="entry name" value="PHOSPHOPANTETHEINE"/>
    <property type="match status" value="1"/>
</dbReference>
<dbReference type="Gene3D" id="3.30.559.30">
    <property type="entry name" value="Nonribosomal peptide synthetase, condensation domain"/>
    <property type="match status" value="1"/>
</dbReference>
<dbReference type="GO" id="GO:0044550">
    <property type="term" value="P:secondary metabolite biosynthetic process"/>
    <property type="evidence" value="ECO:0007669"/>
    <property type="project" value="TreeGrafter"/>
</dbReference>
<dbReference type="PROSITE" id="PS50075">
    <property type="entry name" value="CARRIER"/>
    <property type="match status" value="1"/>
</dbReference>
<dbReference type="SUPFAM" id="SSF52777">
    <property type="entry name" value="CoA-dependent acyltransferases"/>
    <property type="match status" value="2"/>
</dbReference>
<comment type="similarity">
    <text evidence="2">Belongs to the ATP-dependent AMP-binding enzyme family.</text>
</comment>
<dbReference type="InterPro" id="IPR036736">
    <property type="entry name" value="ACP-like_sf"/>
</dbReference>
<dbReference type="InterPro" id="IPR001242">
    <property type="entry name" value="Condensation_dom"/>
</dbReference>
<dbReference type="SUPFAM" id="SSF56801">
    <property type="entry name" value="Acetyl-CoA synthetase-like"/>
    <property type="match status" value="1"/>
</dbReference>
<accession>A0A1L7NQE1</accession>
<comment type="cofactor">
    <cofactor evidence="1">
        <name>pantetheine 4'-phosphate</name>
        <dbReference type="ChEBI" id="CHEBI:47942"/>
    </cofactor>
</comment>
<dbReference type="GO" id="GO:0005829">
    <property type="term" value="C:cytosol"/>
    <property type="evidence" value="ECO:0007669"/>
    <property type="project" value="TreeGrafter"/>
</dbReference>
<dbReference type="CDD" id="cd05930">
    <property type="entry name" value="A_NRPS"/>
    <property type="match status" value="1"/>
</dbReference>
<dbReference type="Pfam" id="PF00501">
    <property type="entry name" value="AMP-binding"/>
    <property type="match status" value="1"/>
</dbReference>
<reference evidence="7" key="1">
    <citation type="journal article" date="2017" name="ACS Chem. Biol.">
        <title>Genome Mining of Amino Group Carrier Protein-Mediated Machinery: Discovery and Biosynthetic Characterization of a Natural Product with Unique Hydrazone Unit.</title>
        <authorList>
            <person name="Matsuda K."/>
            <person name="Hasebe F."/>
            <person name="Shiwa Y."/>
            <person name="Kanesaki Y."/>
            <person name="Tomita T."/>
            <person name="Yoshikawa H."/>
            <person name="Shin-ya K."/>
            <person name="Kuzuyama T."/>
            <person name="Nishiyama M."/>
        </authorList>
    </citation>
    <scope>NUCLEOTIDE SEQUENCE</scope>
    <source>
        <strain evidence="7">Sp080902JE-04</strain>
    </source>
</reference>
<dbReference type="GO" id="GO:0072330">
    <property type="term" value="P:monocarboxylic acid biosynthetic process"/>
    <property type="evidence" value="ECO:0007669"/>
    <property type="project" value="UniProtKB-ARBA"/>
</dbReference>
<evidence type="ECO:0000256" key="1">
    <source>
        <dbReference type="ARBA" id="ARBA00001957"/>
    </source>
</evidence>
<sequence length="1095" mass="117172">MPRFEAGGPIPARVRTARTVTGEVTEAKRLLRELGARRTATVPLVPVARDRPLPLSFAGQRLWFLDKWTPEQPVYNSPLGLRLYGDLDHGQLIAALTTVVARHESLRTRYSEDHGVPHQIIDPAPDRVDIPLTDLTGRADVEEEARALAHEVATGSFDLAAGPLLRARLIRLAPAEHLLVLCIHHIATDGWSTGILVAELTACYAAAVAGTTPGLAPLPVQYADFAVWERERASAESTERLLAYWRERLADLPVLDLPTDRPRPAEQSFRGATTVLRLPDGLRTRLTELARAEQATLLSVLLAAFNALLTCCTGAKDVVVGSVFSGRDHPDIERLIGFFANTLVLRTDTSGDPAFSELVARTRETVLGAHLHQGIGFDRLVRELHPERDASRNPLFQVSFTLQNATAGSGMAGGLRVVPEAVGQGTARFDLAVQVTEVPGEGLDLWAEYATDLFDGERIERLLAQYAAVLDQVCADPGVPLSRLDLLGAERRALALRHSVGPKAPGARGRLLHQLFEERAGADPDAPACLFEGTTVSYGELDARADRLARRLAGAGEVVGVLLPRGPDLPAALLGVLKSGAAYLPLDPGYPSDRIAWMLDDADCRTVVTVRDVAGLLPAGVSPVLLDAEDAGEAVDTDEGGPAPVVDPACAAYVIYTSGSTGRPKGVVVEHRQVVEFVLAIVETFRLGPGDRVLQFANPAFDVSVFDFFSALTSGASLVQAPVEVLHDFGTLAELMRTTGVTVTDLPPTILAELDAAAFPDLRALFVGLEPYPGDLVNRWNIPGREFHNAYGPTEATVACIDHLVPGVLDGPPPIGLPLAGYRAYVVDGRGDLAPDGVPGELYIGGTGVARGYLNRPGLTAEKFLPDPFGPPGSRVYRTGDLAVRRHDGVLTFHGRADRQLKVRGLRVEPGEIEAVLTDQPGIRQALVTLRDGALVAHLVTADGAVPDSTALRDALSALLPVGLVPSAFVALDSFPLNANGKIDHARLPDPERPDAAERTGPRTPTETRLAEIWSEVLGVTDLGVHDDFFSLGGNSLRITQITSRVREAFGVGLELRAFFRASTIAGLAALIESEELAAADEDLLAELLDDLEAK</sequence>
<keyword evidence="3" id="KW-0596">Phosphopantetheine</keyword>
<feature type="domain" description="Carrier" evidence="6">
    <location>
        <begin position="1001"/>
        <end position="1076"/>
    </location>
</feature>
<dbReference type="InterPro" id="IPR045851">
    <property type="entry name" value="AMP-bd_C_sf"/>
</dbReference>
<name>A0A1L7NQE1_9ACTN</name>
<dbReference type="InterPro" id="IPR042099">
    <property type="entry name" value="ANL_N_sf"/>
</dbReference>
<evidence type="ECO:0000313" key="7">
    <source>
        <dbReference type="EMBL" id="BAW27718.1"/>
    </source>
</evidence>
<dbReference type="Gene3D" id="1.10.1200.10">
    <property type="entry name" value="ACP-like"/>
    <property type="match status" value="1"/>
</dbReference>
<evidence type="ECO:0000256" key="5">
    <source>
        <dbReference type="SAM" id="MobiDB-lite"/>
    </source>
</evidence>
<dbReference type="FunFam" id="1.10.1200.10:FF:000016">
    <property type="entry name" value="Non-ribosomal peptide synthase"/>
    <property type="match status" value="1"/>
</dbReference>
<dbReference type="GO" id="GO:0017000">
    <property type="term" value="P:antibiotic biosynthetic process"/>
    <property type="evidence" value="ECO:0007669"/>
    <property type="project" value="UniProtKB-ARBA"/>
</dbReference>
<organism evidence="7">
    <name type="scientific">Streptomyces sp. Sp080902JE-04</name>
    <dbReference type="NCBI Taxonomy" id="1898654"/>
    <lineage>
        <taxon>Bacteria</taxon>
        <taxon>Bacillati</taxon>
        <taxon>Actinomycetota</taxon>
        <taxon>Actinomycetes</taxon>
        <taxon>Kitasatosporales</taxon>
        <taxon>Streptomycetaceae</taxon>
        <taxon>Streptomyces</taxon>
    </lineage>
</organism>
<dbReference type="PANTHER" id="PTHR45527">
    <property type="entry name" value="NONRIBOSOMAL PEPTIDE SYNTHETASE"/>
    <property type="match status" value="1"/>
</dbReference>
<dbReference type="AlphaFoldDB" id="A0A1L7NQE1"/>
<dbReference type="InterPro" id="IPR023213">
    <property type="entry name" value="CAT-like_dom_sf"/>
</dbReference>
<proteinExistence type="inferred from homology"/>
<dbReference type="GO" id="GO:0008610">
    <property type="term" value="P:lipid biosynthetic process"/>
    <property type="evidence" value="ECO:0007669"/>
    <property type="project" value="UniProtKB-ARBA"/>
</dbReference>
<dbReference type="InterPro" id="IPR009081">
    <property type="entry name" value="PP-bd_ACP"/>
</dbReference>
<dbReference type="InterPro" id="IPR006162">
    <property type="entry name" value="Ppantetheine_attach_site"/>
</dbReference>
<dbReference type="GO" id="GO:0003824">
    <property type="term" value="F:catalytic activity"/>
    <property type="evidence" value="ECO:0007669"/>
    <property type="project" value="InterPro"/>
</dbReference>
<dbReference type="InterPro" id="IPR000873">
    <property type="entry name" value="AMP-dep_synth/lig_dom"/>
</dbReference>
<feature type="region of interest" description="Disordered" evidence="5">
    <location>
        <begin position="983"/>
        <end position="1006"/>
    </location>
</feature>
<dbReference type="CDD" id="cd19531">
    <property type="entry name" value="LCL_NRPS-like"/>
    <property type="match status" value="1"/>
</dbReference>
<dbReference type="Pfam" id="PF00668">
    <property type="entry name" value="Condensation"/>
    <property type="match status" value="1"/>
</dbReference>
<evidence type="ECO:0000256" key="3">
    <source>
        <dbReference type="ARBA" id="ARBA00022450"/>
    </source>
</evidence>
<dbReference type="InterPro" id="IPR020845">
    <property type="entry name" value="AMP-binding_CS"/>
</dbReference>
<dbReference type="NCBIfam" id="TIGR01733">
    <property type="entry name" value="AA-adenyl-dom"/>
    <property type="match status" value="1"/>
</dbReference>
<dbReference type="PROSITE" id="PS00455">
    <property type="entry name" value="AMP_BINDING"/>
    <property type="match status" value="1"/>
</dbReference>
<dbReference type="SMART" id="SM00823">
    <property type="entry name" value="PKS_PP"/>
    <property type="match status" value="1"/>
</dbReference>
<dbReference type="InterPro" id="IPR010071">
    <property type="entry name" value="AA_adenyl_dom"/>
</dbReference>
<dbReference type="GO" id="GO:0043041">
    <property type="term" value="P:amino acid activation for nonribosomal peptide biosynthetic process"/>
    <property type="evidence" value="ECO:0007669"/>
    <property type="project" value="TreeGrafter"/>
</dbReference>
<dbReference type="FunFam" id="2.30.38.10:FF:000001">
    <property type="entry name" value="Non-ribosomal peptide synthetase PvdI"/>
    <property type="match status" value="1"/>
</dbReference>
<dbReference type="Gene3D" id="3.30.300.30">
    <property type="match status" value="1"/>
</dbReference>
<protein>
    <submittedName>
        <fullName evidence="7">Hypothetical non-ribosomal peptide synthetase</fullName>
    </submittedName>
</protein>
<evidence type="ECO:0000256" key="4">
    <source>
        <dbReference type="ARBA" id="ARBA00022553"/>
    </source>
</evidence>
<evidence type="ECO:0000256" key="2">
    <source>
        <dbReference type="ARBA" id="ARBA00006432"/>
    </source>
</evidence>
<evidence type="ECO:0000259" key="6">
    <source>
        <dbReference type="PROSITE" id="PS50075"/>
    </source>
</evidence>
<dbReference type="EMBL" id="LC177427">
    <property type="protein sequence ID" value="BAW27718.1"/>
    <property type="molecule type" value="Genomic_DNA"/>
</dbReference>
<dbReference type="SUPFAM" id="SSF47336">
    <property type="entry name" value="ACP-like"/>
    <property type="match status" value="1"/>
</dbReference>
<dbReference type="GO" id="GO:0031177">
    <property type="term" value="F:phosphopantetheine binding"/>
    <property type="evidence" value="ECO:0007669"/>
    <property type="project" value="InterPro"/>
</dbReference>
<gene>
    <name evidence="7" type="primary">nrps2</name>
</gene>
<dbReference type="Gene3D" id="3.30.559.10">
    <property type="entry name" value="Chloramphenicol acetyltransferase-like domain"/>
    <property type="match status" value="1"/>
</dbReference>
<dbReference type="InterPro" id="IPR020806">
    <property type="entry name" value="PKS_PP-bd"/>
</dbReference>
<feature type="compositionally biased region" description="Basic and acidic residues" evidence="5">
    <location>
        <begin position="983"/>
        <end position="1001"/>
    </location>
</feature>
<dbReference type="FunFam" id="3.40.50.12780:FF:000012">
    <property type="entry name" value="Non-ribosomal peptide synthetase"/>
    <property type="match status" value="1"/>
</dbReference>
<keyword evidence="4" id="KW-0597">Phosphoprotein</keyword>
<dbReference type="PANTHER" id="PTHR45527:SF1">
    <property type="entry name" value="FATTY ACID SYNTHASE"/>
    <property type="match status" value="1"/>
</dbReference>